<dbReference type="Gene3D" id="1.10.3120.10">
    <property type="entry name" value="Trigger factor, C-terminal domain"/>
    <property type="match status" value="1"/>
</dbReference>
<evidence type="ECO:0000256" key="3">
    <source>
        <dbReference type="ARBA" id="ARBA00005464"/>
    </source>
</evidence>
<evidence type="ECO:0000256" key="7">
    <source>
        <dbReference type="ARBA" id="ARBA00023110"/>
    </source>
</evidence>
<dbReference type="EMBL" id="AEDQ01000017">
    <property type="protein sequence ID" value="EFL44165.1"/>
    <property type="molecule type" value="Genomic_DNA"/>
</dbReference>
<evidence type="ECO:0000313" key="15">
    <source>
        <dbReference type="EMBL" id="EFL44165.1"/>
    </source>
</evidence>
<feature type="domain" description="Trigger factor C-terminal" evidence="14">
    <location>
        <begin position="262"/>
        <end position="420"/>
    </location>
</feature>
<evidence type="ECO:0000259" key="13">
    <source>
        <dbReference type="Pfam" id="PF05697"/>
    </source>
</evidence>
<feature type="compositionally biased region" description="Basic and acidic residues" evidence="12">
    <location>
        <begin position="479"/>
        <end position="492"/>
    </location>
</feature>
<evidence type="ECO:0000259" key="14">
    <source>
        <dbReference type="Pfam" id="PF05698"/>
    </source>
</evidence>
<keyword evidence="16" id="KW-1185">Reference proteome</keyword>
<dbReference type="InterPro" id="IPR005215">
    <property type="entry name" value="Trig_fac"/>
</dbReference>
<evidence type="ECO:0000256" key="11">
    <source>
        <dbReference type="ARBA" id="ARBA00029986"/>
    </source>
</evidence>
<dbReference type="InterPro" id="IPR046357">
    <property type="entry name" value="PPIase_dom_sf"/>
</dbReference>
<dbReference type="Pfam" id="PF05697">
    <property type="entry name" value="Trigger_N"/>
    <property type="match status" value="1"/>
</dbReference>
<gene>
    <name evidence="15" type="primary">tig</name>
    <name evidence="15" type="ORF">HMPREF9248_0930</name>
</gene>
<evidence type="ECO:0000256" key="9">
    <source>
        <dbReference type="ARBA" id="ARBA00023235"/>
    </source>
</evidence>
<dbReference type="SUPFAM" id="SSF54534">
    <property type="entry name" value="FKBP-like"/>
    <property type="match status" value="1"/>
</dbReference>
<evidence type="ECO:0000256" key="12">
    <source>
        <dbReference type="SAM" id="MobiDB-lite"/>
    </source>
</evidence>
<proteinExistence type="inferred from homology"/>
<reference evidence="15 16" key="1">
    <citation type="submission" date="2010-08" db="EMBL/GenBank/DDBJ databases">
        <authorList>
            <person name="Durkin A.S."/>
            <person name="Madupu R."/>
            <person name="Torralba M."/>
            <person name="Gillis M."/>
            <person name="Methe B."/>
            <person name="Sutton G."/>
            <person name="Nelson K.E."/>
        </authorList>
    </citation>
    <scope>NUCLEOTIDE SEQUENCE [LARGE SCALE GENOMIC DNA]</scope>
    <source>
        <strain evidence="15 16">PB189-T1-4</strain>
    </source>
</reference>
<evidence type="ECO:0000256" key="4">
    <source>
        <dbReference type="ARBA" id="ARBA00013194"/>
    </source>
</evidence>
<dbReference type="RefSeq" id="WP_006303873.1">
    <property type="nucleotide sequence ID" value="NZ_AEDQ01000017.1"/>
</dbReference>
<name>A0ABN0B063_9ACTN</name>
<dbReference type="NCBIfam" id="TIGR00115">
    <property type="entry name" value="tig"/>
    <property type="match status" value="1"/>
</dbReference>
<dbReference type="InterPro" id="IPR008881">
    <property type="entry name" value="Trigger_fac_ribosome-bd_bac"/>
</dbReference>
<dbReference type="GO" id="GO:0003755">
    <property type="term" value="F:peptidyl-prolyl cis-trans isomerase activity"/>
    <property type="evidence" value="ECO:0007669"/>
    <property type="project" value="UniProtKB-EC"/>
</dbReference>
<dbReference type="EC" id="5.2.1.8" evidence="4"/>
<sequence>MLNITATADKTSNDKVSVTLTVAAADVDAAIDSAYKEIAKKYAFQGFRRGRAPRPVINGIVGKDAVLAQATEELLEQAQPFMLDELDIVAIDKPKFAEDANPVEEHKDYTVSAEISIPPVCELDTYDAPSITMPPETATDAEIEQQIEQFITYSTRLVDVDDPKAVVDEKSGVVCNVEDVENATPYVGTDRHFNLGIGYLPQGLVQGFVGMKVGDTKEISWTMGEGDDAITVKLNATLNKIQKEVVPELNDEFAKNSMGYDTVAELKAALKDEIEKDKQTSLPSLKEDRLVIEVGKHLTIDKVPEVYENQVFQEIGNEFLNQLQRQGTSLDQFLASRGLQFDQFLSDLHSQANDRARQSLALNAIARHFNLEATQDDVIEEFKNAGKDDVDAAISEFKAAGQLPAIRESIRRAKAVKWLVDNAKVEIVDEIAEARAAAAKESKKSDKKATKKSTKKDETKSTRSTKSTTKKAAAKKTKSASEKKAEANKDEQ</sequence>
<keyword evidence="6" id="KW-0132">Cell division</keyword>
<keyword evidence="10" id="KW-0131">Cell cycle</keyword>
<comment type="caution">
    <text evidence="15">The sequence shown here is derived from an EMBL/GenBank/DDBJ whole genome shotgun (WGS) entry which is preliminary data.</text>
</comment>
<dbReference type="PIRSF" id="PIRSF003095">
    <property type="entry name" value="Trigger_factor"/>
    <property type="match status" value="1"/>
</dbReference>
<feature type="compositionally biased region" description="Basic and acidic residues" evidence="12">
    <location>
        <begin position="438"/>
        <end position="448"/>
    </location>
</feature>
<dbReference type="InterPro" id="IPR036611">
    <property type="entry name" value="Trigger_fac_ribosome-bd_sf"/>
</dbReference>
<dbReference type="Pfam" id="PF05698">
    <property type="entry name" value="Trigger_C"/>
    <property type="match status" value="1"/>
</dbReference>
<organism evidence="15 16">
    <name type="scientific">Fannyhessea vaginae PB189-T1-4</name>
    <dbReference type="NCBI Taxonomy" id="866774"/>
    <lineage>
        <taxon>Bacteria</taxon>
        <taxon>Bacillati</taxon>
        <taxon>Actinomycetota</taxon>
        <taxon>Coriobacteriia</taxon>
        <taxon>Coriobacteriales</taxon>
        <taxon>Atopobiaceae</taxon>
        <taxon>Fannyhessea</taxon>
    </lineage>
</organism>
<dbReference type="Gene3D" id="3.30.70.1050">
    <property type="entry name" value="Trigger factor ribosome-binding domain"/>
    <property type="match status" value="1"/>
</dbReference>
<evidence type="ECO:0000256" key="1">
    <source>
        <dbReference type="ARBA" id="ARBA00000971"/>
    </source>
</evidence>
<evidence type="ECO:0000313" key="16">
    <source>
        <dbReference type="Proteomes" id="UP000004431"/>
    </source>
</evidence>
<feature type="compositionally biased region" description="Basic residues" evidence="12">
    <location>
        <begin position="468"/>
        <end position="478"/>
    </location>
</feature>
<evidence type="ECO:0000256" key="5">
    <source>
        <dbReference type="ARBA" id="ARBA00016902"/>
    </source>
</evidence>
<keyword evidence="7" id="KW-0697">Rotamase</keyword>
<protein>
    <recommendedName>
        <fullName evidence="5">Trigger factor</fullName>
        <ecNumber evidence="4">5.2.1.8</ecNumber>
    </recommendedName>
    <alternativeName>
        <fullName evidence="11">PPIase</fullName>
    </alternativeName>
</protein>
<dbReference type="Proteomes" id="UP000004431">
    <property type="component" value="Unassembled WGS sequence"/>
</dbReference>
<keyword evidence="9 15" id="KW-0413">Isomerase</keyword>
<comment type="subcellular location">
    <subcellularLocation>
        <location evidence="2">Cytoplasm</location>
    </subcellularLocation>
</comment>
<accession>A0ABN0B063</accession>
<dbReference type="SUPFAM" id="SSF109998">
    <property type="entry name" value="Triger factor/SurA peptide-binding domain-like"/>
    <property type="match status" value="1"/>
</dbReference>
<comment type="similarity">
    <text evidence="3">Belongs to the FKBP-type PPIase family. Tig subfamily.</text>
</comment>
<feature type="region of interest" description="Disordered" evidence="12">
    <location>
        <begin position="436"/>
        <end position="492"/>
    </location>
</feature>
<dbReference type="PANTHER" id="PTHR30560:SF3">
    <property type="entry name" value="TRIGGER FACTOR-LIKE PROTEIN TIG, CHLOROPLASTIC"/>
    <property type="match status" value="1"/>
</dbReference>
<evidence type="ECO:0000256" key="10">
    <source>
        <dbReference type="ARBA" id="ARBA00023306"/>
    </source>
</evidence>
<dbReference type="InterPro" id="IPR027304">
    <property type="entry name" value="Trigger_fact/SurA_dom_sf"/>
</dbReference>
<evidence type="ECO:0000256" key="8">
    <source>
        <dbReference type="ARBA" id="ARBA00023186"/>
    </source>
</evidence>
<keyword evidence="8" id="KW-0143">Chaperone</keyword>
<dbReference type="Gene3D" id="3.10.50.40">
    <property type="match status" value="1"/>
</dbReference>
<comment type="catalytic activity">
    <reaction evidence="1">
        <text>[protein]-peptidylproline (omega=180) = [protein]-peptidylproline (omega=0)</text>
        <dbReference type="Rhea" id="RHEA:16237"/>
        <dbReference type="Rhea" id="RHEA-COMP:10747"/>
        <dbReference type="Rhea" id="RHEA-COMP:10748"/>
        <dbReference type="ChEBI" id="CHEBI:83833"/>
        <dbReference type="ChEBI" id="CHEBI:83834"/>
        <dbReference type="EC" id="5.2.1.8"/>
    </reaction>
</comment>
<evidence type="ECO:0000256" key="2">
    <source>
        <dbReference type="ARBA" id="ARBA00004496"/>
    </source>
</evidence>
<dbReference type="InterPro" id="IPR037041">
    <property type="entry name" value="Trigger_fac_C_sf"/>
</dbReference>
<dbReference type="InterPro" id="IPR008880">
    <property type="entry name" value="Trigger_fac_C"/>
</dbReference>
<feature type="domain" description="Trigger factor ribosome-binding bacterial" evidence="13">
    <location>
        <begin position="6"/>
        <end position="149"/>
    </location>
</feature>
<evidence type="ECO:0000256" key="6">
    <source>
        <dbReference type="ARBA" id="ARBA00022618"/>
    </source>
</evidence>
<dbReference type="PANTHER" id="PTHR30560">
    <property type="entry name" value="TRIGGER FACTOR CHAPERONE AND PEPTIDYL-PROLYL CIS/TRANS ISOMERASE"/>
    <property type="match status" value="1"/>
</dbReference>
<dbReference type="SUPFAM" id="SSF102735">
    <property type="entry name" value="Trigger factor ribosome-binding domain"/>
    <property type="match status" value="1"/>
</dbReference>